<dbReference type="GO" id="GO:0034220">
    <property type="term" value="P:monoatomic ion transmembrane transport"/>
    <property type="evidence" value="ECO:0007669"/>
    <property type="project" value="UniProtKB-KW"/>
</dbReference>
<evidence type="ECO:0000256" key="7">
    <source>
        <dbReference type="ARBA" id="ARBA00023303"/>
    </source>
</evidence>
<reference evidence="12 13" key="1">
    <citation type="submission" date="2024-07" db="EMBL/GenBank/DDBJ databases">
        <title>Enhanced genomic and transcriptomic resources for Trichinella pseudospiralis and T. spiralis underpin the discovery of pronounced molecular differences between stages and species.</title>
        <authorList>
            <person name="Pasi K.K."/>
            <person name="La Rosa G."/>
            <person name="Gomez-Morales M.A."/>
            <person name="Tosini F."/>
            <person name="Sumanam S."/>
            <person name="Young N.D."/>
            <person name="Chang B.C."/>
            <person name="Robin G.B."/>
        </authorList>
    </citation>
    <scope>NUCLEOTIDE SEQUENCE [LARGE SCALE GENOMIC DNA]</scope>
    <source>
        <strain evidence="12">ISS534</strain>
    </source>
</reference>
<evidence type="ECO:0000313" key="13">
    <source>
        <dbReference type="Proteomes" id="UP001558632"/>
    </source>
</evidence>
<keyword evidence="6 10" id="KW-0472">Membrane</keyword>
<comment type="subcellular location">
    <subcellularLocation>
        <location evidence="1">Membrane</location>
        <topology evidence="1">Multi-pass membrane protein</topology>
    </subcellularLocation>
</comment>
<dbReference type="Proteomes" id="UP001558632">
    <property type="component" value="Unassembled WGS sequence"/>
</dbReference>
<dbReference type="InterPro" id="IPR013099">
    <property type="entry name" value="K_chnl_dom"/>
</dbReference>
<feature type="domain" description="Potassium channel" evidence="11">
    <location>
        <begin position="249"/>
        <end position="288"/>
    </location>
</feature>
<evidence type="ECO:0000313" key="12">
    <source>
        <dbReference type="EMBL" id="KAL1241961.1"/>
    </source>
</evidence>
<evidence type="ECO:0000256" key="6">
    <source>
        <dbReference type="ARBA" id="ARBA00023136"/>
    </source>
</evidence>
<evidence type="ECO:0000256" key="1">
    <source>
        <dbReference type="ARBA" id="ARBA00004141"/>
    </source>
</evidence>
<evidence type="ECO:0000256" key="10">
    <source>
        <dbReference type="SAM" id="Phobius"/>
    </source>
</evidence>
<feature type="domain" description="Potassium channel" evidence="11">
    <location>
        <begin position="302"/>
        <end position="347"/>
    </location>
</feature>
<keyword evidence="3 8" id="KW-0812">Transmembrane</keyword>
<dbReference type="PANTHER" id="PTHR11003">
    <property type="entry name" value="POTASSIUM CHANNEL, SUBFAMILY K"/>
    <property type="match status" value="1"/>
</dbReference>
<comment type="caution">
    <text evidence="12">The sequence shown here is derived from an EMBL/GenBank/DDBJ whole genome shotgun (WGS) entry which is preliminary data.</text>
</comment>
<proteinExistence type="inferred from homology"/>
<dbReference type="SUPFAM" id="SSF81324">
    <property type="entry name" value="Voltage-gated potassium channels"/>
    <property type="match status" value="2"/>
</dbReference>
<dbReference type="PRINTS" id="PR01333">
    <property type="entry name" value="2POREKCHANEL"/>
</dbReference>
<keyword evidence="5 8" id="KW-0406">Ion transport</keyword>
<dbReference type="InterPro" id="IPR003280">
    <property type="entry name" value="2pore_dom_K_chnl"/>
</dbReference>
<comment type="similarity">
    <text evidence="8">Belongs to the two pore domain potassium channel (TC 1.A.1.8) family.</text>
</comment>
<dbReference type="Pfam" id="PF07885">
    <property type="entry name" value="Ion_trans_2"/>
    <property type="match status" value="2"/>
</dbReference>
<dbReference type="PANTHER" id="PTHR11003:SF335">
    <property type="entry name" value="POTASSIUM CHANNEL DOMAIN-CONTAINING PROTEIN"/>
    <property type="match status" value="1"/>
</dbReference>
<evidence type="ECO:0000256" key="2">
    <source>
        <dbReference type="ARBA" id="ARBA00022448"/>
    </source>
</evidence>
<gene>
    <name evidence="12" type="ORF">TSPI_03200</name>
</gene>
<dbReference type="EMBL" id="JBEUSY010000235">
    <property type="protein sequence ID" value="KAL1241961.1"/>
    <property type="molecule type" value="Genomic_DNA"/>
</dbReference>
<protein>
    <submittedName>
        <fullName evidence="12">Potassium channel subfamily K member</fullName>
    </submittedName>
</protein>
<evidence type="ECO:0000259" key="11">
    <source>
        <dbReference type="Pfam" id="PF07885"/>
    </source>
</evidence>
<keyword evidence="7 8" id="KW-0407">Ion channel</keyword>
<evidence type="ECO:0000256" key="3">
    <source>
        <dbReference type="ARBA" id="ARBA00022692"/>
    </source>
</evidence>
<evidence type="ECO:0000256" key="4">
    <source>
        <dbReference type="ARBA" id="ARBA00022989"/>
    </source>
</evidence>
<feature type="region of interest" description="Disordered" evidence="9">
    <location>
        <begin position="413"/>
        <end position="432"/>
    </location>
</feature>
<keyword evidence="4 10" id="KW-1133">Transmembrane helix</keyword>
<evidence type="ECO:0000256" key="8">
    <source>
        <dbReference type="RuleBase" id="RU003857"/>
    </source>
</evidence>
<feature type="transmembrane region" description="Helical" evidence="10">
    <location>
        <begin position="156"/>
        <end position="177"/>
    </location>
</feature>
<keyword evidence="13" id="KW-1185">Reference proteome</keyword>
<feature type="transmembrane region" description="Helical" evidence="10">
    <location>
        <begin position="298"/>
        <end position="317"/>
    </location>
</feature>
<keyword evidence="2 8" id="KW-0813">Transport</keyword>
<evidence type="ECO:0000256" key="9">
    <source>
        <dbReference type="SAM" id="MobiDB-lite"/>
    </source>
</evidence>
<sequence>MKNYFSNMYVKSESDFVVDMLHVNHAFLISGVFRCCFNGFKIVPFKVIIVNSKVSLRDTCGTTVEVTTDAVYHEQAGRQAASTSAVRKDCYCFTLVLFLPQQSRARRWLPASLTIIINVEMDCSEMDDDQHQQQRQQQQKQQIDSRKDILGHSIKVLFLFIISVAYLFGGAVLFQYFEREMKLRDLYSANVQLEQFRADLLKALWAHALVSTENDWNQLANERVDFYERQLNELADHLGNRNLVWSEYPWSITDSVFYAFSVITTIGFGDVSPRTREGKIATVIYGLFDRCRLSEGRFVAMLFVACLVTGTVLFGFLEQLDWVDACYFSFITFTSIGFGDIVPNHDVSLCFDLLGRRIDACLDRLMLRKFGNGKAVEQDSTDIITLDGQVTNAVELNCNNESPLAEVKTSAGIVKQRRRWQPSHSTSKEEAN</sequence>
<organism evidence="12 13">
    <name type="scientific">Trichinella spiralis</name>
    <name type="common">Trichina worm</name>
    <dbReference type="NCBI Taxonomy" id="6334"/>
    <lineage>
        <taxon>Eukaryota</taxon>
        <taxon>Metazoa</taxon>
        <taxon>Ecdysozoa</taxon>
        <taxon>Nematoda</taxon>
        <taxon>Enoplea</taxon>
        <taxon>Dorylaimia</taxon>
        <taxon>Trichinellida</taxon>
        <taxon>Trichinellidae</taxon>
        <taxon>Trichinella</taxon>
    </lineage>
</organism>
<name>A0ABR3KN67_TRISP</name>
<dbReference type="Gene3D" id="1.10.287.70">
    <property type="match status" value="2"/>
</dbReference>
<evidence type="ECO:0000256" key="5">
    <source>
        <dbReference type="ARBA" id="ARBA00023065"/>
    </source>
</evidence>
<accession>A0ABR3KN67</accession>